<evidence type="ECO:0000313" key="1">
    <source>
        <dbReference type="EMBL" id="KKN43736.1"/>
    </source>
</evidence>
<protein>
    <recommendedName>
        <fullName evidence="2">DNA (cytosine-5-)-methyltransferase</fullName>
    </recommendedName>
</protein>
<reference evidence="1" key="1">
    <citation type="journal article" date="2015" name="Nature">
        <title>Complex archaea that bridge the gap between prokaryotes and eukaryotes.</title>
        <authorList>
            <person name="Spang A."/>
            <person name="Saw J.H."/>
            <person name="Jorgensen S.L."/>
            <person name="Zaremba-Niedzwiedzka K."/>
            <person name="Martijn J."/>
            <person name="Lind A.E."/>
            <person name="van Eijk R."/>
            <person name="Schleper C."/>
            <person name="Guy L."/>
            <person name="Ettema T.J."/>
        </authorList>
    </citation>
    <scope>NUCLEOTIDE SEQUENCE</scope>
</reference>
<gene>
    <name evidence="1" type="ORF">LCGC14_0700180</name>
</gene>
<organism evidence="1">
    <name type="scientific">marine sediment metagenome</name>
    <dbReference type="NCBI Taxonomy" id="412755"/>
    <lineage>
        <taxon>unclassified sequences</taxon>
        <taxon>metagenomes</taxon>
        <taxon>ecological metagenomes</taxon>
    </lineage>
</organism>
<sequence length="198" mass="23155">MKKIILDLCGGTGAWSKPWKDAGYDVRVITLPKQDIRFYSPPEKNVYGILAAPPCTMFSFARTNAKTPRDLEEGMDLVTQCLRIIWDYQYKIESDYQKKPTLKFWALENPNGFLKYFLGKPAFEFNPYDFGDNYKKKTHLWGWFNEPKKNPIEPTTPKFDKMLTKDIHPEFYGKLTRTERRAITPQGFAKAFFEANNL</sequence>
<accession>A0A0F9T412</accession>
<dbReference type="EMBL" id="LAZR01001492">
    <property type="protein sequence ID" value="KKN43736.1"/>
    <property type="molecule type" value="Genomic_DNA"/>
</dbReference>
<dbReference type="InterPro" id="IPR029063">
    <property type="entry name" value="SAM-dependent_MTases_sf"/>
</dbReference>
<proteinExistence type="predicted"/>
<dbReference type="SUPFAM" id="SSF53335">
    <property type="entry name" value="S-adenosyl-L-methionine-dependent methyltransferases"/>
    <property type="match status" value="1"/>
</dbReference>
<dbReference type="AlphaFoldDB" id="A0A0F9T412"/>
<evidence type="ECO:0008006" key="2">
    <source>
        <dbReference type="Google" id="ProtNLM"/>
    </source>
</evidence>
<dbReference type="Gene3D" id="3.40.50.150">
    <property type="entry name" value="Vaccinia Virus protein VP39"/>
    <property type="match status" value="1"/>
</dbReference>
<name>A0A0F9T412_9ZZZZ</name>
<comment type="caution">
    <text evidence="1">The sequence shown here is derived from an EMBL/GenBank/DDBJ whole genome shotgun (WGS) entry which is preliminary data.</text>
</comment>